<evidence type="ECO:0000259" key="1">
    <source>
        <dbReference type="Pfam" id="PF13588"/>
    </source>
</evidence>
<accession>A0A1W2CFF1</accession>
<dbReference type="Proteomes" id="UP000192393">
    <property type="component" value="Unassembled WGS sequence"/>
</dbReference>
<dbReference type="Pfam" id="PF13588">
    <property type="entry name" value="HSDR_N_2"/>
    <property type="match status" value="1"/>
</dbReference>
<dbReference type="EMBL" id="FWXS01000010">
    <property type="protein sequence ID" value="SMC83889.1"/>
    <property type="molecule type" value="Genomic_DNA"/>
</dbReference>
<feature type="domain" description="Type I restriction enzyme R protein N-terminal" evidence="1">
    <location>
        <begin position="45"/>
        <end position="153"/>
    </location>
</feature>
<keyword evidence="3" id="KW-1185">Reference proteome</keyword>
<evidence type="ECO:0000313" key="2">
    <source>
        <dbReference type="EMBL" id="SMC83889.1"/>
    </source>
</evidence>
<reference evidence="2 3" key="1">
    <citation type="submission" date="2017-04" db="EMBL/GenBank/DDBJ databases">
        <authorList>
            <person name="Afonso C.L."/>
            <person name="Miller P.J."/>
            <person name="Scott M.A."/>
            <person name="Spackman E."/>
            <person name="Goraichik I."/>
            <person name="Dimitrov K.M."/>
            <person name="Suarez D.L."/>
            <person name="Swayne D.E."/>
        </authorList>
    </citation>
    <scope>NUCLEOTIDE SEQUENCE [LARGE SCALE GENOMIC DNA]</scope>
    <source>
        <strain evidence="2 3">CGMCC 1.12708</strain>
    </source>
</reference>
<dbReference type="InterPro" id="IPR029464">
    <property type="entry name" value="HSDR_N"/>
</dbReference>
<sequence>MIFSAIAVKLASLNFPENYQFRLKQTDEIPFIFCSIRKKWLLLTPEEWVRQHIVQYLVEEKHYSKSAINTEVIVQINGMKKRADVIVFKKEKPFIIVECKAPSIQITQETFDQIARYNLELNADFLMVTNGLNHYYCQMDFKNQRYNFLQELPDNS</sequence>
<dbReference type="Gene3D" id="3.90.1570.30">
    <property type="match status" value="1"/>
</dbReference>
<evidence type="ECO:0000313" key="3">
    <source>
        <dbReference type="Proteomes" id="UP000192393"/>
    </source>
</evidence>
<protein>
    <submittedName>
        <fullName evidence="2">Type I restriction enzyme R protein N terminus (HSDR_N)</fullName>
    </submittedName>
</protein>
<dbReference type="RefSeq" id="WP_143736523.1">
    <property type="nucleotide sequence ID" value="NZ_FWXS01000010.1"/>
</dbReference>
<dbReference type="AlphaFoldDB" id="A0A1W2CFF1"/>
<dbReference type="STRING" id="1434700.SAMN06296427_11016"/>
<name>A0A1W2CFF1_9FLAO</name>
<gene>
    <name evidence="2" type="ORF">SAMN06296427_11016</name>
</gene>
<organism evidence="2 3">
    <name type="scientific">Moheibacter sediminis</name>
    <dbReference type="NCBI Taxonomy" id="1434700"/>
    <lineage>
        <taxon>Bacteria</taxon>
        <taxon>Pseudomonadati</taxon>
        <taxon>Bacteroidota</taxon>
        <taxon>Flavobacteriia</taxon>
        <taxon>Flavobacteriales</taxon>
        <taxon>Weeksellaceae</taxon>
        <taxon>Moheibacter</taxon>
    </lineage>
</organism>
<proteinExistence type="predicted"/>
<dbReference type="OrthoDB" id="9790377at2"/>